<proteinExistence type="predicted"/>
<sequence>MPKIDNSIMSNIDVFHFDDDKENFETFALQNGFRYWLASDLAAMLGYQDTDATKKAINKAMTVCMTLNIPVAENFAQIATDADKNDFKLSRFACYLTVMNGDVRNEKVAKAQAYFVGLAEAFQEHFQQSESVERVLIRGEVSEREKTLSATASQHGVINYPLFQNAGYRGMYNMNLGKLKSFKGLQDGSLLDFMGKEELAANLFRITQTESKIKKEGIKGQSNLERTAEGVGRDVRNTMIKISGTTPESLPLENDIKKVKKGIKVTHKELTKLDKK</sequence>
<evidence type="ECO:0000313" key="2">
    <source>
        <dbReference type="EMBL" id="TFW72077.1"/>
    </source>
</evidence>
<feature type="domain" description="Bro-N" evidence="1">
    <location>
        <begin position="31"/>
        <end position="111"/>
    </location>
</feature>
<evidence type="ECO:0000313" key="3">
    <source>
        <dbReference type="Proteomes" id="UP000297706"/>
    </source>
</evidence>
<gene>
    <name evidence="2" type="ORF">C3Y98_04555</name>
</gene>
<comment type="caution">
    <text evidence="2">The sequence shown here is derived from an EMBL/GenBank/DDBJ whole genome shotgun (WGS) entry which is preliminary data.</text>
</comment>
<dbReference type="AlphaFoldDB" id="A0A4Y9VT60"/>
<dbReference type="RefSeq" id="WP_135276926.1">
    <property type="nucleotide sequence ID" value="NZ_PQVH01000007.1"/>
</dbReference>
<reference evidence="2 3" key="1">
    <citation type="submission" date="2018-02" db="EMBL/GenBank/DDBJ databases">
        <title>A novel lanthanide dependent methylotroph, Methylotenera sp. La3113.</title>
        <authorList>
            <person name="Lv H."/>
            <person name="Tani A."/>
        </authorList>
    </citation>
    <scope>NUCLEOTIDE SEQUENCE [LARGE SCALE GENOMIC DNA]</scope>
    <source>
        <strain evidence="2 3">La3113</strain>
    </source>
</reference>
<dbReference type="Pfam" id="PF02498">
    <property type="entry name" value="Bro-N"/>
    <property type="match status" value="1"/>
</dbReference>
<name>A0A4Y9VT60_9PROT</name>
<dbReference type="Proteomes" id="UP000297706">
    <property type="component" value="Unassembled WGS sequence"/>
</dbReference>
<evidence type="ECO:0000259" key="1">
    <source>
        <dbReference type="Pfam" id="PF02498"/>
    </source>
</evidence>
<accession>A0A4Y9VT60</accession>
<protein>
    <submittedName>
        <fullName evidence="2">DNA replication protein DnaD</fullName>
    </submittedName>
</protein>
<dbReference type="InterPro" id="IPR003497">
    <property type="entry name" value="BRO_N_domain"/>
</dbReference>
<keyword evidence="3" id="KW-1185">Reference proteome</keyword>
<dbReference type="EMBL" id="PQVH01000007">
    <property type="protein sequence ID" value="TFW72077.1"/>
    <property type="molecule type" value="Genomic_DNA"/>
</dbReference>
<dbReference type="OrthoDB" id="9803893at2"/>
<organism evidence="2 3">
    <name type="scientific">Methylotenera oryzisoli</name>
    <dbReference type="NCBI Taxonomy" id="2080758"/>
    <lineage>
        <taxon>Bacteria</taxon>
        <taxon>Pseudomonadati</taxon>
        <taxon>Pseudomonadota</taxon>
        <taxon>Betaproteobacteria</taxon>
        <taxon>Nitrosomonadales</taxon>
        <taxon>Methylophilaceae</taxon>
        <taxon>Methylotenera</taxon>
    </lineage>
</organism>